<organism evidence="2 3">
    <name type="scientific">Trichodelitschia bisporula</name>
    <dbReference type="NCBI Taxonomy" id="703511"/>
    <lineage>
        <taxon>Eukaryota</taxon>
        <taxon>Fungi</taxon>
        <taxon>Dikarya</taxon>
        <taxon>Ascomycota</taxon>
        <taxon>Pezizomycotina</taxon>
        <taxon>Dothideomycetes</taxon>
        <taxon>Dothideomycetes incertae sedis</taxon>
        <taxon>Phaeotrichales</taxon>
        <taxon>Phaeotrichaceae</taxon>
        <taxon>Trichodelitschia</taxon>
    </lineage>
</organism>
<sequence>MVSIVYLTGMRLFARGGTCVTRTTLCPLLVSRFAYLRMRILGTASGSASGWDAEDEILDPLIASLACYLGVRGVITAGDTSGASVEHSAERTRSLDPQSIDSHCVLYFPAEMGHCPFQTPAPLATPSSSSTRPHSESRIAARPGGGQTMATPDGNW</sequence>
<name>A0A6G1HWM1_9PEZI</name>
<dbReference type="EMBL" id="ML996695">
    <property type="protein sequence ID" value="KAF2400334.1"/>
    <property type="molecule type" value="Genomic_DNA"/>
</dbReference>
<feature type="region of interest" description="Disordered" evidence="1">
    <location>
        <begin position="119"/>
        <end position="156"/>
    </location>
</feature>
<proteinExistence type="predicted"/>
<accession>A0A6G1HWM1</accession>
<evidence type="ECO:0000313" key="2">
    <source>
        <dbReference type="EMBL" id="KAF2400334.1"/>
    </source>
</evidence>
<reference evidence="2" key="1">
    <citation type="journal article" date="2020" name="Stud. Mycol.">
        <title>101 Dothideomycetes genomes: a test case for predicting lifestyles and emergence of pathogens.</title>
        <authorList>
            <person name="Haridas S."/>
            <person name="Albert R."/>
            <person name="Binder M."/>
            <person name="Bloem J."/>
            <person name="Labutti K."/>
            <person name="Salamov A."/>
            <person name="Andreopoulos B."/>
            <person name="Baker S."/>
            <person name="Barry K."/>
            <person name="Bills G."/>
            <person name="Bluhm B."/>
            <person name="Cannon C."/>
            <person name="Castanera R."/>
            <person name="Culley D."/>
            <person name="Daum C."/>
            <person name="Ezra D."/>
            <person name="Gonzalez J."/>
            <person name="Henrissat B."/>
            <person name="Kuo A."/>
            <person name="Liang C."/>
            <person name="Lipzen A."/>
            <person name="Lutzoni F."/>
            <person name="Magnuson J."/>
            <person name="Mondo S."/>
            <person name="Nolan M."/>
            <person name="Ohm R."/>
            <person name="Pangilinan J."/>
            <person name="Park H.-J."/>
            <person name="Ramirez L."/>
            <person name="Alfaro M."/>
            <person name="Sun H."/>
            <person name="Tritt A."/>
            <person name="Yoshinaga Y."/>
            <person name="Zwiers L.-H."/>
            <person name="Turgeon B."/>
            <person name="Goodwin S."/>
            <person name="Spatafora J."/>
            <person name="Crous P."/>
            <person name="Grigoriev I."/>
        </authorList>
    </citation>
    <scope>NUCLEOTIDE SEQUENCE</scope>
    <source>
        <strain evidence="2">CBS 262.69</strain>
    </source>
</reference>
<feature type="compositionally biased region" description="Low complexity" evidence="1">
    <location>
        <begin position="120"/>
        <end position="132"/>
    </location>
</feature>
<dbReference type="AlphaFoldDB" id="A0A6G1HWM1"/>
<evidence type="ECO:0000256" key="1">
    <source>
        <dbReference type="SAM" id="MobiDB-lite"/>
    </source>
</evidence>
<protein>
    <submittedName>
        <fullName evidence="2">Uncharacterized protein</fullName>
    </submittedName>
</protein>
<keyword evidence="3" id="KW-1185">Reference proteome</keyword>
<gene>
    <name evidence="2" type="ORF">EJ06DRAFT_426822</name>
</gene>
<evidence type="ECO:0000313" key="3">
    <source>
        <dbReference type="Proteomes" id="UP000799640"/>
    </source>
</evidence>
<dbReference type="Proteomes" id="UP000799640">
    <property type="component" value="Unassembled WGS sequence"/>
</dbReference>